<dbReference type="PANTHER" id="PTHR42924">
    <property type="entry name" value="EXONUCLEASE"/>
    <property type="match status" value="1"/>
</dbReference>
<keyword evidence="2" id="KW-0808">Transferase</keyword>
<dbReference type="EMBL" id="UGPP01000001">
    <property type="protein sequence ID" value="STY70893.1"/>
    <property type="molecule type" value="Genomic_DNA"/>
</dbReference>
<gene>
    <name evidence="2" type="primary">polC_2</name>
    <name evidence="2" type="ORF">NCTC10571_01043</name>
</gene>
<name>A0A378NR71_9FIRM</name>
<sequence>MIDLHVHSTMSDGTYTPSQLIKLAKDKGLKAIALTDHDTIYGNKEAYEAAKKYDMEFIHGMELSLNYNNHQIHVVALGFDEESKAFKDFYHELRQKKQSSIVSVIDYLQKQGLDISVEKVEPFIAGGALDKYAILRYLVSDKSKAGDIQYLWDKYIDPAFNNLNLKITENPKAEDAIQAMKKAGAVTSLAHFHKKIGFKNYTREEQEANIKYLHEIGLDGMEAYYPNYSEDDEKFAHYLIEKYDLVPTGGTDFHGANRPSVDLGSGTNNNLDVPYEFYQNICKLIKR</sequence>
<reference evidence="2 3" key="1">
    <citation type="submission" date="2018-06" db="EMBL/GenBank/DDBJ databases">
        <authorList>
            <consortium name="Pathogen Informatics"/>
            <person name="Doyle S."/>
        </authorList>
    </citation>
    <scope>NUCLEOTIDE SEQUENCE [LARGE SCALE GENOMIC DNA]</scope>
    <source>
        <strain evidence="2 3">NCTC10571</strain>
    </source>
</reference>
<dbReference type="Pfam" id="PF02811">
    <property type="entry name" value="PHP"/>
    <property type="match status" value="1"/>
</dbReference>
<dbReference type="GO" id="GO:0003887">
    <property type="term" value="F:DNA-directed DNA polymerase activity"/>
    <property type="evidence" value="ECO:0007669"/>
    <property type="project" value="UniProtKB-EC"/>
</dbReference>
<dbReference type="AlphaFoldDB" id="A0A378NR71"/>
<dbReference type="EC" id="2.7.7.7" evidence="2"/>
<accession>A0A378NR71</accession>
<dbReference type="InterPro" id="IPR052018">
    <property type="entry name" value="PHP_domain"/>
</dbReference>
<evidence type="ECO:0000313" key="2">
    <source>
        <dbReference type="EMBL" id="STY70893.1"/>
    </source>
</evidence>
<dbReference type="Gene3D" id="3.20.20.140">
    <property type="entry name" value="Metal-dependent hydrolases"/>
    <property type="match status" value="1"/>
</dbReference>
<dbReference type="PANTHER" id="PTHR42924:SF3">
    <property type="entry name" value="POLYMERASE_HISTIDINOL PHOSPHATASE N-TERMINAL DOMAIN-CONTAINING PROTEIN"/>
    <property type="match status" value="1"/>
</dbReference>
<proteinExistence type="predicted"/>
<evidence type="ECO:0000313" key="3">
    <source>
        <dbReference type="Proteomes" id="UP000255234"/>
    </source>
</evidence>
<dbReference type="InterPro" id="IPR016195">
    <property type="entry name" value="Pol/histidinol_Pase-like"/>
</dbReference>
<dbReference type="InterPro" id="IPR004013">
    <property type="entry name" value="PHP_dom"/>
</dbReference>
<organism evidence="2 3">
    <name type="scientific">Megamonas hypermegale</name>
    <dbReference type="NCBI Taxonomy" id="158847"/>
    <lineage>
        <taxon>Bacteria</taxon>
        <taxon>Bacillati</taxon>
        <taxon>Bacillota</taxon>
        <taxon>Negativicutes</taxon>
        <taxon>Selenomonadales</taxon>
        <taxon>Selenomonadaceae</taxon>
        <taxon>Megamonas</taxon>
    </lineage>
</organism>
<dbReference type="SUPFAM" id="SSF89550">
    <property type="entry name" value="PHP domain-like"/>
    <property type="match status" value="1"/>
</dbReference>
<dbReference type="InterPro" id="IPR003141">
    <property type="entry name" value="Pol/His_phosphatase_N"/>
</dbReference>
<protein>
    <submittedName>
        <fullName evidence="2">DNA polymerase III polC-type</fullName>
        <ecNumber evidence="2">2.7.7.7</ecNumber>
    </submittedName>
</protein>
<evidence type="ECO:0000259" key="1">
    <source>
        <dbReference type="SMART" id="SM00481"/>
    </source>
</evidence>
<dbReference type="SMART" id="SM00481">
    <property type="entry name" value="POLIIIAc"/>
    <property type="match status" value="1"/>
</dbReference>
<dbReference type="GO" id="GO:0035312">
    <property type="term" value="F:5'-3' DNA exonuclease activity"/>
    <property type="evidence" value="ECO:0007669"/>
    <property type="project" value="TreeGrafter"/>
</dbReference>
<keyword evidence="2" id="KW-0548">Nucleotidyltransferase</keyword>
<dbReference type="Gene3D" id="1.10.150.650">
    <property type="match status" value="1"/>
</dbReference>
<dbReference type="CDD" id="cd07438">
    <property type="entry name" value="PHP_HisPPase_AMP"/>
    <property type="match status" value="1"/>
</dbReference>
<dbReference type="GO" id="GO:0004534">
    <property type="term" value="F:5'-3' RNA exonuclease activity"/>
    <property type="evidence" value="ECO:0007669"/>
    <property type="project" value="TreeGrafter"/>
</dbReference>
<feature type="domain" description="Polymerase/histidinol phosphatase N-terminal" evidence="1">
    <location>
        <begin position="2"/>
        <end position="67"/>
    </location>
</feature>
<dbReference type="RefSeq" id="WP_115151334.1">
    <property type="nucleotide sequence ID" value="NZ_UGPP01000001.1"/>
</dbReference>
<dbReference type="Proteomes" id="UP000255234">
    <property type="component" value="Unassembled WGS sequence"/>
</dbReference>